<gene>
    <name evidence="1" type="ORF">GQ466_19750</name>
</gene>
<evidence type="ECO:0000313" key="1">
    <source>
        <dbReference type="EMBL" id="MXQ66254.1"/>
    </source>
</evidence>
<dbReference type="AlphaFoldDB" id="A0A6I4WGW8"/>
<sequence length="207" mass="21984">MLIEITGVDGAGKSTLADRLRTAVTAAGLPCSPLTLRSMGKRLLDDVAVGRGAANWRQLVSADEAEVAHAVEMVAQAHAALHPAGSGHVLLTETYVVRWLAVAAFWDAAKLDVLAAIYGRLPTPDVSVHLDLPAAEALRRITARPKGDRLLHGGGAERKLTRYAAAFDRVRPLLPYPQLVLSAERPVDDLVSEVAGLVPARPCAANR</sequence>
<name>A0A6I4WGW8_9ACTN</name>
<protein>
    <recommendedName>
        <fullName evidence="3">Thymidylate kinase</fullName>
    </recommendedName>
</protein>
<organism evidence="1 2">
    <name type="scientific">Actinomadura rayongensis</name>
    <dbReference type="NCBI Taxonomy" id="1429076"/>
    <lineage>
        <taxon>Bacteria</taxon>
        <taxon>Bacillati</taxon>
        <taxon>Actinomycetota</taxon>
        <taxon>Actinomycetes</taxon>
        <taxon>Streptosporangiales</taxon>
        <taxon>Thermomonosporaceae</taxon>
        <taxon>Actinomadura</taxon>
    </lineage>
</organism>
<dbReference type="OrthoDB" id="9774907at2"/>
<comment type="caution">
    <text evidence="1">The sequence shown here is derived from an EMBL/GenBank/DDBJ whole genome shotgun (WGS) entry which is preliminary data.</text>
</comment>
<dbReference type="SUPFAM" id="SSF52540">
    <property type="entry name" value="P-loop containing nucleoside triphosphate hydrolases"/>
    <property type="match status" value="1"/>
</dbReference>
<proteinExistence type="predicted"/>
<dbReference type="EMBL" id="WUTW01000004">
    <property type="protein sequence ID" value="MXQ66254.1"/>
    <property type="molecule type" value="Genomic_DNA"/>
</dbReference>
<dbReference type="RefSeq" id="WP_161104465.1">
    <property type="nucleotide sequence ID" value="NZ_JBHLYI010000007.1"/>
</dbReference>
<dbReference type="Gene3D" id="3.40.50.300">
    <property type="entry name" value="P-loop containing nucleotide triphosphate hydrolases"/>
    <property type="match status" value="1"/>
</dbReference>
<evidence type="ECO:0000313" key="2">
    <source>
        <dbReference type="Proteomes" id="UP000431901"/>
    </source>
</evidence>
<accession>A0A6I4WGW8</accession>
<reference evidence="1 2" key="1">
    <citation type="submission" date="2019-12" db="EMBL/GenBank/DDBJ databases">
        <title>Nocardia macrotermitis sp. nov. and Nocardia aurantia sp. nov., isolated from the gut of the fungus growing-termite Macrotermes natalensis.</title>
        <authorList>
            <person name="Christine B."/>
            <person name="Rene B."/>
        </authorList>
    </citation>
    <scope>NUCLEOTIDE SEQUENCE [LARGE SCALE GENOMIC DNA]</scope>
    <source>
        <strain evidence="1 2">DSM 102126</strain>
    </source>
</reference>
<evidence type="ECO:0008006" key="3">
    <source>
        <dbReference type="Google" id="ProtNLM"/>
    </source>
</evidence>
<keyword evidence="2" id="KW-1185">Reference proteome</keyword>
<dbReference type="InterPro" id="IPR027417">
    <property type="entry name" value="P-loop_NTPase"/>
</dbReference>
<dbReference type="Proteomes" id="UP000431901">
    <property type="component" value="Unassembled WGS sequence"/>
</dbReference>